<keyword evidence="4" id="KW-0560">Oxidoreductase</keyword>
<proteinExistence type="predicted"/>
<evidence type="ECO:0000259" key="3">
    <source>
        <dbReference type="Pfam" id="PF01494"/>
    </source>
</evidence>
<dbReference type="Gene3D" id="3.50.50.60">
    <property type="entry name" value="FAD/NAD(P)-binding domain"/>
    <property type="match status" value="1"/>
</dbReference>
<evidence type="ECO:0000256" key="1">
    <source>
        <dbReference type="ARBA" id="ARBA00022630"/>
    </source>
</evidence>
<dbReference type="AlphaFoldDB" id="A0A255GYW0"/>
<dbReference type="InterPro" id="IPR036188">
    <property type="entry name" value="FAD/NAD-bd_sf"/>
</dbReference>
<dbReference type="Proteomes" id="UP000216311">
    <property type="component" value="Unassembled WGS sequence"/>
</dbReference>
<protein>
    <submittedName>
        <fullName evidence="4">4-hydroxybenzoate 3-monooxygenase</fullName>
        <ecNumber evidence="4">1.14.13.2</ecNumber>
    </submittedName>
</protein>
<dbReference type="GO" id="GO:0071949">
    <property type="term" value="F:FAD binding"/>
    <property type="evidence" value="ECO:0007669"/>
    <property type="project" value="InterPro"/>
</dbReference>
<dbReference type="Gene3D" id="3.30.9.10">
    <property type="entry name" value="D-Amino Acid Oxidase, subunit A, domain 2"/>
    <property type="match status" value="1"/>
</dbReference>
<accession>A0A255GYW0</accession>
<dbReference type="Pfam" id="PF01494">
    <property type="entry name" value="FAD_binding_3"/>
    <property type="match status" value="1"/>
</dbReference>
<dbReference type="PANTHER" id="PTHR43004">
    <property type="entry name" value="TRK SYSTEM POTASSIUM UPTAKE PROTEIN"/>
    <property type="match status" value="1"/>
</dbReference>
<evidence type="ECO:0000313" key="4">
    <source>
        <dbReference type="EMBL" id="OYO20797.1"/>
    </source>
</evidence>
<dbReference type="RefSeq" id="WP_094364224.1">
    <property type="nucleotide sequence ID" value="NZ_NMVQ01000023.1"/>
</dbReference>
<dbReference type="OrthoDB" id="9791689at2"/>
<dbReference type="PANTHER" id="PTHR43004:SF3">
    <property type="entry name" value="P-HYDROXYBENZOATE HYDROXYLASE"/>
    <property type="match status" value="1"/>
</dbReference>
<dbReference type="PRINTS" id="PR00420">
    <property type="entry name" value="RNGMNOXGNASE"/>
</dbReference>
<keyword evidence="5" id="KW-1185">Reference proteome</keyword>
<dbReference type="InterPro" id="IPR050641">
    <property type="entry name" value="RIFMO-like"/>
</dbReference>
<dbReference type="SUPFAM" id="SSF51905">
    <property type="entry name" value="FAD/NAD(P)-binding domain"/>
    <property type="match status" value="1"/>
</dbReference>
<dbReference type="NCBIfam" id="NF006091">
    <property type="entry name" value="PRK08243.1"/>
    <property type="match status" value="1"/>
</dbReference>
<keyword evidence="2" id="KW-0274">FAD</keyword>
<sequence length="398" mass="44395">MKMSVVIIGAGPAGLLLGRLLSLAGVDNIILELRNRQYVEDRIRAGMLEHPTVQLLEAAGVADRLHRQGQFDEGFELRFEGDRIWLPTANLTGGHKTVLYPQQEVVKDLLDARDKTGEPIVFEAGDVALHEVDSDHPWVTWTDANGAQQRLEADYIAGCDGFHGVARQTIPAKLRKEHQRDYPFGWLGILADVPPSTRELIYAHHDNGFAMHSRRSPTLSRLYLQVTPDCDAQNVSDERIWSELQTRLATRDDWTLAEGRILSKSVTAMRSFVVEPLQYGRLFLAGDAAHIVPPTAAKGLNLAVADISVLSEALIHRYRTGDSALLDGYSAKALDRIWRAQEFSRHMTDLLHHVPGRIFDARLQRSRVLNLISSESAMAAFAEIYVGLPFGGNPERFL</sequence>
<organism evidence="4 5">
    <name type="scientific">Enemella dayhoffiae</name>
    <dbReference type="NCBI Taxonomy" id="2016507"/>
    <lineage>
        <taxon>Bacteria</taxon>
        <taxon>Bacillati</taxon>
        <taxon>Actinomycetota</taxon>
        <taxon>Actinomycetes</taxon>
        <taxon>Propionibacteriales</taxon>
        <taxon>Propionibacteriaceae</taxon>
        <taxon>Enemella</taxon>
    </lineage>
</organism>
<gene>
    <name evidence="4" type="ORF">CGZ93_11220</name>
</gene>
<evidence type="ECO:0000256" key="2">
    <source>
        <dbReference type="ARBA" id="ARBA00022827"/>
    </source>
</evidence>
<dbReference type="GO" id="GO:0018659">
    <property type="term" value="F:4-hydroxybenzoate 3-monooxygenase activity"/>
    <property type="evidence" value="ECO:0007669"/>
    <property type="project" value="UniProtKB-EC"/>
</dbReference>
<feature type="domain" description="FAD-binding" evidence="3">
    <location>
        <begin position="3"/>
        <end position="343"/>
    </location>
</feature>
<dbReference type="InterPro" id="IPR002938">
    <property type="entry name" value="FAD-bd"/>
</dbReference>
<dbReference type="EMBL" id="NMVQ01000023">
    <property type="protein sequence ID" value="OYO20797.1"/>
    <property type="molecule type" value="Genomic_DNA"/>
</dbReference>
<evidence type="ECO:0000313" key="5">
    <source>
        <dbReference type="Proteomes" id="UP000216311"/>
    </source>
</evidence>
<dbReference type="EC" id="1.14.13.2" evidence="4"/>
<keyword evidence="1" id="KW-0285">Flavoprotein</keyword>
<dbReference type="SUPFAM" id="SSF54373">
    <property type="entry name" value="FAD-linked reductases, C-terminal domain"/>
    <property type="match status" value="1"/>
</dbReference>
<keyword evidence="4" id="KW-0503">Monooxygenase</keyword>
<name>A0A255GYW0_9ACTN</name>
<comment type="caution">
    <text evidence="4">The sequence shown here is derived from an EMBL/GenBank/DDBJ whole genome shotgun (WGS) entry which is preliminary data.</text>
</comment>
<reference evidence="4 5" key="1">
    <citation type="submission" date="2017-07" db="EMBL/GenBank/DDBJ databases">
        <title>Draft whole genome sequences of clinical Proprionibacteriaceae strains.</title>
        <authorList>
            <person name="Bernier A.-M."/>
            <person name="Bernard K."/>
            <person name="Domingo M.-C."/>
        </authorList>
    </citation>
    <scope>NUCLEOTIDE SEQUENCE [LARGE SCALE GENOMIC DNA]</scope>
    <source>
        <strain evidence="4 5">NML 130396</strain>
    </source>
</reference>